<keyword evidence="2" id="KW-1185">Reference proteome</keyword>
<dbReference type="EMBL" id="JARKIB010000302">
    <property type="protein sequence ID" value="KAJ7715742.1"/>
    <property type="molecule type" value="Genomic_DNA"/>
</dbReference>
<comment type="caution">
    <text evidence="1">The sequence shown here is derived from an EMBL/GenBank/DDBJ whole genome shotgun (WGS) entry which is preliminary data.</text>
</comment>
<evidence type="ECO:0000313" key="2">
    <source>
        <dbReference type="Proteomes" id="UP001215598"/>
    </source>
</evidence>
<dbReference type="AlphaFoldDB" id="A0AAD7H9L9"/>
<dbReference type="Proteomes" id="UP001215598">
    <property type="component" value="Unassembled WGS sequence"/>
</dbReference>
<name>A0AAD7H9L9_9AGAR</name>
<gene>
    <name evidence="1" type="ORF">B0H16DRAFT_1477159</name>
</gene>
<sequence length="143" mass="15454">MYIKGFHTFQFEAQPRSSGIGDTGKMTGGTALGKVLSLNSIQSSSILPISTGKFILKSVRRNTAPPPQKLQCIPADSASGVRSAWPGIGGKPPNVWAPTLPGPEHQQTWLLHIEFMNTLWSAGIREQGDQCFRSAAFGKSHHL</sequence>
<organism evidence="1 2">
    <name type="scientific">Mycena metata</name>
    <dbReference type="NCBI Taxonomy" id="1033252"/>
    <lineage>
        <taxon>Eukaryota</taxon>
        <taxon>Fungi</taxon>
        <taxon>Dikarya</taxon>
        <taxon>Basidiomycota</taxon>
        <taxon>Agaricomycotina</taxon>
        <taxon>Agaricomycetes</taxon>
        <taxon>Agaricomycetidae</taxon>
        <taxon>Agaricales</taxon>
        <taxon>Marasmiineae</taxon>
        <taxon>Mycenaceae</taxon>
        <taxon>Mycena</taxon>
    </lineage>
</organism>
<reference evidence="1" key="1">
    <citation type="submission" date="2023-03" db="EMBL/GenBank/DDBJ databases">
        <title>Massive genome expansion in bonnet fungi (Mycena s.s.) driven by repeated elements and novel gene families across ecological guilds.</title>
        <authorList>
            <consortium name="Lawrence Berkeley National Laboratory"/>
            <person name="Harder C.B."/>
            <person name="Miyauchi S."/>
            <person name="Viragh M."/>
            <person name="Kuo A."/>
            <person name="Thoen E."/>
            <person name="Andreopoulos B."/>
            <person name="Lu D."/>
            <person name="Skrede I."/>
            <person name="Drula E."/>
            <person name="Henrissat B."/>
            <person name="Morin E."/>
            <person name="Kohler A."/>
            <person name="Barry K."/>
            <person name="LaButti K."/>
            <person name="Morin E."/>
            <person name="Salamov A."/>
            <person name="Lipzen A."/>
            <person name="Mereny Z."/>
            <person name="Hegedus B."/>
            <person name="Baldrian P."/>
            <person name="Stursova M."/>
            <person name="Weitz H."/>
            <person name="Taylor A."/>
            <person name="Grigoriev I.V."/>
            <person name="Nagy L.G."/>
            <person name="Martin F."/>
            <person name="Kauserud H."/>
        </authorList>
    </citation>
    <scope>NUCLEOTIDE SEQUENCE</scope>
    <source>
        <strain evidence="1">CBHHK182m</strain>
    </source>
</reference>
<evidence type="ECO:0000313" key="1">
    <source>
        <dbReference type="EMBL" id="KAJ7715742.1"/>
    </source>
</evidence>
<proteinExistence type="predicted"/>
<accession>A0AAD7H9L9</accession>
<protein>
    <submittedName>
        <fullName evidence="1">Uncharacterized protein</fullName>
    </submittedName>
</protein>